<keyword evidence="5 18" id="KW-0489">Methyltransferase</keyword>
<dbReference type="GO" id="GO:0004190">
    <property type="term" value="F:aspartic-type endopeptidase activity"/>
    <property type="evidence" value="ECO:0007669"/>
    <property type="project" value="UniProtKB-EC"/>
</dbReference>
<comment type="subcellular location">
    <subcellularLocation>
        <location evidence="1">Cell inner membrane</location>
        <topology evidence="1">Multi-pass membrane protein</topology>
    </subcellularLocation>
    <subcellularLocation>
        <location evidence="18">Cell membrane</location>
        <topology evidence="18">Multi-pass membrane protein</topology>
    </subcellularLocation>
</comment>
<evidence type="ECO:0000256" key="7">
    <source>
        <dbReference type="ARBA" id="ARBA00022679"/>
    </source>
</evidence>
<feature type="domain" description="Prepilin type IV endopeptidase peptidase" evidence="20">
    <location>
        <begin position="136"/>
        <end position="242"/>
    </location>
</feature>
<dbReference type="Pfam" id="PF06750">
    <property type="entry name" value="A24_N_bact"/>
    <property type="match status" value="1"/>
</dbReference>
<dbReference type="AlphaFoldDB" id="A0A640WJZ2"/>
<name>A0A640WJZ2_9GAMM</name>
<evidence type="ECO:0000313" key="23">
    <source>
        <dbReference type="Proteomes" id="UP000466024"/>
    </source>
</evidence>
<accession>A0A640WJZ2</accession>
<gene>
    <name evidence="22" type="ORF">F0A16_03755</name>
</gene>
<dbReference type="InterPro" id="IPR000045">
    <property type="entry name" value="Prepilin_IV_endopep_pep"/>
</dbReference>
<keyword evidence="4" id="KW-0997">Cell inner membrane</keyword>
<feature type="transmembrane region" description="Helical" evidence="19">
    <location>
        <begin position="218"/>
        <end position="247"/>
    </location>
</feature>
<comment type="caution">
    <text evidence="22">The sequence shown here is derived from an EMBL/GenBank/DDBJ whole genome shotgun (WGS) entry which is preliminary data.</text>
</comment>
<feature type="transmembrane region" description="Helical" evidence="19">
    <location>
        <begin position="115"/>
        <end position="146"/>
    </location>
</feature>
<comment type="catalytic activity">
    <reaction evidence="14 18">
        <text>Typically cleaves a -Gly-|-Phe- bond to release an N-terminal, basic peptide of 5-8 residues from type IV prepilin, and then N-methylates the new N-terminal amino group, the methyl donor being S-adenosyl-L-methionine.</text>
        <dbReference type="EC" id="3.4.23.43"/>
    </reaction>
</comment>
<comment type="function">
    <text evidence="18">Plays an essential role in type IV pili and type II pseudopili formation by proteolytically removing the leader sequence from substrate proteins and subsequently monomethylating the alpha-amino group of the newly exposed N-terminal phenylalanine.</text>
</comment>
<evidence type="ECO:0000256" key="5">
    <source>
        <dbReference type="ARBA" id="ARBA00022603"/>
    </source>
</evidence>
<keyword evidence="8" id="KW-0949">S-adenosyl-L-methionine</keyword>
<organism evidence="22 23">
    <name type="scientific">Salinicola corii</name>
    <dbReference type="NCBI Taxonomy" id="2606937"/>
    <lineage>
        <taxon>Bacteria</taxon>
        <taxon>Pseudomonadati</taxon>
        <taxon>Pseudomonadota</taxon>
        <taxon>Gammaproteobacteria</taxon>
        <taxon>Oceanospirillales</taxon>
        <taxon>Halomonadaceae</taxon>
        <taxon>Salinicola</taxon>
    </lineage>
</organism>
<evidence type="ECO:0000256" key="16">
    <source>
        <dbReference type="ARBA" id="ARBA00071870"/>
    </source>
</evidence>
<dbReference type="Proteomes" id="UP000466024">
    <property type="component" value="Unassembled WGS sequence"/>
</dbReference>
<evidence type="ECO:0000256" key="15">
    <source>
        <dbReference type="ARBA" id="ARBA00067082"/>
    </source>
</evidence>
<evidence type="ECO:0000256" key="14">
    <source>
        <dbReference type="ARBA" id="ARBA00050401"/>
    </source>
</evidence>
<sequence>MEFPLSDLPPLFIWPLAFVLGAVLGSFLNVVIVRLPVMLMRRWRAEALEALEQPAEANPQYNLATPRSHCPSCGHFIAWHDNLPLVGWLKRRARCAACGTSISVQYPLIELASAILALAVIALHGLSWQSLWLVSACLTLLALAVIDWRTQLLPDTLTLPLLWAGLLYQWLFAPLMLENAVLGAIAGYLSLWSVYWLFKLTTGKEGMGYGDFKLMAALGAWLGWQSLPLLLLLSAGVGAIAGMTLIATRRQDRNQAIPFGPFIALAGWIAMLVGEPLLVIYRNLLLGG</sequence>
<evidence type="ECO:0000313" key="22">
    <source>
        <dbReference type="EMBL" id="KAA0020900.1"/>
    </source>
</evidence>
<keyword evidence="23" id="KW-1185">Reference proteome</keyword>
<comment type="similarity">
    <text evidence="2 17">Belongs to the peptidase A24 family.</text>
</comment>
<evidence type="ECO:0000256" key="12">
    <source>
        <dbReference type="ARBA" id="ARBA00023136"/>
    </source>
</evidence>
<dbReference type="InterPro" id="IPR014032">
    <property type="entry name" value="Peptidase_A24A_bac"/>
</dbReference>
<evidence type="ECO:0000259" key="20">
    <source>
        <dbReference type="Pfam" id="PF01478"/>
    </source>
</evidence>
<evidence type="ECO:0000256" key="18">
    <source>
        <dbReference type="RuleBase" id="RU003794"/>
    </source>
</evidence>
<proteinExistence type="inferred from homology"/>
<dbReference type="FunFam" id="1.20.120.1220:FF:000001">
    <property type="entry name" value="Type 4 prepilin-like proteins leader peptide-processing enzyme"/>
    <property type="match status" value="1"/>
</dbReference>
<feature type="transmembrane region" description="Helical" evidence="19">
    <location>
        <begin position="259"/>
        <end position="281"/>
    </location>
</feature>
<dbReference type="GO" id="GO:0005886">
    <property type="term" value="C:plasma membrane"/>
    <property type="evidence" value="ECO:0007669"/>
    <property type="project" value="UniProtKB-SubCell"/>
</dbReference>
<evidence type="ECO:0000256" key="13">
    <source>
        <dbReference type="ARBA" id="ARBA00023268"/>
    </source>
</evidence>
<evidence type="ECO:0000256" key="2">
    <source>
        <dbReference type="ARBA" id="ARBA00005801"/>
    </source>
</evidence>
<keyword evidence="9 18" id="KW-0812">Transmembrane</keyword>
<evidence type="ECO:0000256" key="9">
    <source>
        <dbReference type="ARBA" id="ARBA00022692"/>
    </source>
</evidence>
<evidence type="ECO:0000256" key="8">
    <source>
        <dbReference type="ARBA" id="ARBA00022691"/>
    </source>
</evidence>
<keyword evidence="10 18" id="KW-0378">Hydrolase</keyword>
<dbReference type="InterPro" id="IPR050882">
    <property type="entry name" value="Prepilin_peptidase/N-MTase"/>
</dbReference>
<evidence type="ECO:0000256" key="10">
    <source>
        <dbReference type="ARBA" id="ARBA00022801"/>
    </source>
</evidence>
<evidence type="ECO:0000259" key="21">
    <source>
        <dbReference type="Pfam" id="PF06750"/>
    </source>
</evidence>
<dbReference type="PANTHER" id="PTHR30487:SF0">
    <property type="entry name" value="PREPILIN LEADER PEPTIDASE_N-METHYLTRANSFERASE-RELATED"/>
    <property type="match status" value="1"/>
</dbReference>
<dbReference type="EC" id="3.4.23.43" evidence="15 18"/>
<evidence type="ECO:0000256" key="11">
    <source>
        <dbReference type="ARBA" id="ARBA00022989"/>
    </source>
</evidence>
<dbReference type="EC" id="2.1.1.-" evidence="18"/>
<dbReference type="GO" id="GO:0006465">
    <property type="term" value="P:signal peptide processing"/>
    <property type="evidence" value="ECO:0007669"/>
    <property type="project" value="TreeGrafter"/>
</dbReference>
<keyword evidence="6 18" id="KW-0645">Protease</keyword>
<keyword evidence="12 19" id="KW-0472">Membrane</keyword>
<evidence type="ECO:0000256" key="3">
    <source>
        <dbReference type="ARBA" id="ARBA00022475"/>
    </source>
</evidence>
<feature type="transmembrane region" description="Helical" evidence="19">
    <location>
        <begin position="12"/>
        <end position="35"/>
    </location>
</feature>
<evidence type="ECO:0000256" key="6">
    <source>
        <dbReference type="ARBA" id="ARBA00022670"/>
    </source>
</evidence>
<keyword evidence="13 18" id="KW-0511">Multifunctional enzyme</keyword>
<keyword evidence="11 19" id="KW-1133">Transmembrane helix</keyword>
<keyword evidence="3" id="KW-1003">Cell membrane</keyword>
<dbReference type="InterPro" id="IPR010627">
    <property type="entry name" value="Prepilin_pept_A24_N"/>
</dbReference>
<evidence type="ECO:0000256" key="4">
    <source>
        <dbReference type="ARBA" id="ARBA00022519"/>
    </source>
</evidence>
<dbReference type="GO" id="GO:0008168">
    <property type="term" value="F:methyltransferase activity"/>
    <property type="evidence" value="ECO:0007669"/>
    <property type="project" value="UniProtKB-KW"/>
</dbReference>
<dbReference type="PANTHER" id="PTHR30487">
    <property type="entry name" value="TYPE 4 PREPILIN-LIKE PROTEINS LEADER PEPTIDE-PROCESSING ENZYME"/>
    <property type="match status" value="1"/>
</dbReference>
<dbReference type="PRINTS" id="PR00864">
    <property type="entry name" value="PREPILNPTASE"/>
</dbReference>
<evidence type="ECO:0000256" key="1">
    <source>
        <dbReference type="ARBA" id="ARBA00004429"/>
    </source>
</evidence>
<evidence type="ECO:0000256" key="19">
    <source>
        <dbReference type="SAM" id="Phobius"/>
    </source>
</evidence>
<dbReference type="Pfam" id="PF01478">
    <property type="entry name" value="Peptidase_A24"/>
    <property type="match status" value="1"/>
</dbReference>
<reference evidence="22 23" key="1">
    <citation type="submission" date="2019-08" db="EMBL/GenBank/DDBJ databases">
        <title>Bioinformatics analysis of the strain L3 and L5.</title>
        <authorList>
            <person name="Li X."/>
        </authorList>
    </citation>
    <scope>NUCLEOTIDE SEQUENCE [LARGE SCALE GENOMIC DNA]</scope>
    <source>
        <strain evidence="22 23">L3</strain>
    </source>
</reference>
<dbReference type="Gene3D" id="1.20.120.1220">
    <property type="match status" value="1"/>
</dbReference>
<keyword evidence="7 18" id="KW-0808">Transferase</keyword>
<protein>
    <recommendedName>
        <fullName evidence="16 18">Prepilin leader peptidase/N-methyltransferase</fullName>
        <ecNumber evidence="18">2.1.1.-</ecNumber>
        <ecNumber evidence="15 18">3.4.23.43</ecNumber>
    </recommendedName>
</protein>
<dbReference type="GO" id="GO:0032259">
    <property type="term" value="P:methylation"/>
    <property type="evidence" value="ECO:0007669"/>
    <property type="project" value="UniProtKB-KW"/>
</dbReference>
<feature type="domain" description="Prepilin peptidase A24 N-terminal" evidence="21">
    <location>
        <begin position="19"/>
        <end position="121"/>
    </location>
</feature>
<evidence type="ECO:0000256" key="17">
    <source>
        <dbReference type="RuleBase" id="RU003793"/>
    </source>
</evidence>
<dbReference type="EMBL" id="VTPX01000001">
    <property type="protein sequence ID" value="KAA0020900.1"/>
    <property type="molecule type" value="Genomic_DNA"/>
</dbReference>